<keyword evidence="5" id="KW-0408">Iron</keyword>
<dbReference type="PANTHER" id="PTHR11228">
    <property type="entry name" value="RADICAL SAM DOMAIN PROTEIN"/>
    <property type="match status" value="1"/>
</dbReference>
<dbReference type="InterPro" id="IPR050377">
    <property type="entry name" value="Radical_SAM_PqqE_MftC-like"/>
</dbReference>
<comment type="cofactor">
    <cofactor evidence="1">
        <name>[4Fe-4S] cluster</name>
        <dbReference type="ChEBI" id="CHEBI:49883"/>
    </cofactor>
</comment>
<gene>
    <name evidence="8" type="ORF">BU251_04130</name>
</gene>
<reference evidence="8 9" key="1">
    <citation type="submission" date="2017-01" db="EMBL/GenBank/DDBJ databases">
        <title>First insights into the biology of 'candidatus Vampirococcus archaeovorus'.</title>
        <authorList>
            <person name="Kizina J."/>
            <person name="Jordan S."/>
            <person name="Stueber K."/>
            <person name="Reinhardt R."/>
            <person name="Harder J."/>
        </authorList>
    </citation>
    <scope>NUCLEOTIDE SEQUENCE [LARGE SCALE GENOMIC DNA]</scope>
    <source>
        <strain evidence="8 9">LiM</strain>
    </source>
</reference>
<evidence type="ECO:0000256" key="3">
    <source>
        <dbReference type="ARBA" id="ARBA00022691"/>
    </source>
</evidence>
<dbReference type="GO" id="GO:0003824">
    <property type="term" value="F:catalytic activity"/>
    <property type="evidence" value="ECO:0007669"/>
    <property type="project" value="InterPro"/>
</dbReference>
<dbReference type="InterPro" id="IPR034391">
    <property type="entry name" value="AdoMet-like_SPASM_containing"/>
</dbReference>
<dbReference type="EMBL" id="CP019384">
    <property type="protein sequence ID" value="QAT16975.1"/>
    <property type="molecule type" value="Genomic_DNA"/>
</dbReference>
<dbReference type="GO" id="GO:0046872">
    <property type="term" value="F:metal ion binding"/>
    <property type="evidence" value="ECO:0007669"/>
    <property type="project" value="UniProtKB-KW"/>
</dbReference>
<evidence type="ECO:0000256" key="6">
    <source>
        <dbReference type="ARBA" id="ARBA00023014"/>
    </source>
</evidence>
<dbReference type="PROSITE" id="PS51918">
    <property type="entry name" value="RADICAL_SAM"/>
    <property type="match status" value="1"/>
</dbReference>
<dbReference type="CDD" id="cd01335">
    <property type="entry name" value="Radical_SAM"/>
    <property type="match status" value="1"/>
</dbReference>
<organism evidence="8 9">
    <name type="scientific">Velamenicoccus archaeovorus</name>
    <dbReference type="NCBI Taxonomy" id="1930593"/>
    <lineage>
        <taxon>Bacteria</taxon>
        <taxon>Pseudomonadati</taxon>
        <taxon>Candidatus Omnitrophota</taxon>
        <taxon>Candidatus Velamenicoccus</taxon>
    </lineage>
</organism>
<dbReference type="InterPro" id="IPR023885">
    <property type="entry name" value="4Fe4S-binding_SPASM_dom"/>
</dbReference>
<dbReference type="Proteomes" id="UP000287243">
    <property type="component" value="Chromosome"/>
</dbReference>
<keyword evidence="3" id="KW-0949">S-adenosyl-L-methionine</keyword>
<evidence type="ECO:0000256" key="4">
    <source>
        <dbReference type="ARBA" id="ARBA00022723"/>
    </source>
</evidence>
<evidence type="ECO:0000259" key="7">
    <source>
        <dbReference type="PROSITE" id="PS51918"/>
    </source>
</evidence>
<dbReference type="AlphaFoldDB" id="A0A410P440"/>
<dbReference type="SUPFAM" id="SSF102114">
    <property type="entry name" value="Radical SAM enzymes"/>
    <property type="match status" value="1"/>
</dbReference>
<dbReference type="KEGG" id="vai:BU251_04130"/>
<evidence type="ECO:0000256" key="2">
    <source>
        <dbReference type="ARBA" id="ARBA00022485"/>
    </source>
</evidence>
<keyword evidence="4" id="KW-0479">Metal-binding</keyword>
<keyword evidence="2" id="KW-0004">4Fe-4S</keyword>
<feature type="domain" description="Radical SAM core" evidence="7">
    <location>
        <begin position="19"/>
        <end position="237"/>
    </location>
</feature>
<dbReference type="InterPro" id="IPR013785">
    <property type="entry name" value="Aldolase_TIM"/>
</dbReference>
<dbReference type="SFLD" id="SFLDG01067">
    <property type="entry name" value="SPASM/twitch_domain_containing"/>
    <property type="match status" value="1"/>
</dbReference>
<evidence type="ECO:0000313" key="9">
    <source>
        <dbReference type="Proteomes" id="UP000287243"/>
    </source>
</evidence>
<accession>A0A410P440</accession>
<name>A0A410P440_VELA1</name>
<proteinExistence type="predicted"/>
<dbReference type="CDD" id="cd21109">
    <property type="entry name" value="SPASM"/>
    <property type="match status" value="1"/>
</dbReference>
<keyword evidence="9" id="KW-1185">Reference proteome</keyword>
<dbReference type="RefSeq" id="WP_164908856.1">
    <property type="nucleotide sequence ID" value="NZ_CP019384.1"/>
</dbReference>
<dbReference type="InterPro" id="IPR058240">
    <property type="entry name" value="rSAM_sf"/>
</dbReference>
<evidence type="ECO:0000256" key="1">
    <source>
        <dbReference type="ARBA" id="ARBA00001966"/>
    </source>
</evidence>
<dbReference type="GO" id="GO:0051536">
    <property type="term" value="F:iron-sulfur cluster binding"/>
    <property type="evidence" value="ECO:0007669"/>
    <property type="project" value="UniProtKB-KW"/>
</dbReference>
<evidence type="ECO:0000256" key="5">
    <source>
        <dbReference type="ARBA" id="ARBA00023004"/>
    </source>
</evidence>
<dbReference type="SFLD" id="SFLDG01387">
    <property type="entry name" value="BtrN-like_SPASM_domain_contain"/>
    <property type="match status" value="1"/>
</dbReference>
<dbReference type="Pfam" id="PF13186">
    <property type="entry name" value="SPASM"/>
    <property type="match status" value="1"/>
</dbReference>
<evidence type="ECO:0000313" key="8">
    <source>
        <dbReference type="EMBL" id="QAT16975.1"/>
    </source>
</evidence>
<dbReference type="InterPro" id="IPR007197">
    <property type="entry name" value="rSAM"/>
</dbReference>
<dbReference type="Pfam" id="PF04055">
    <property type="entry name" value="Radical_SAM"/>
    <property type="match status" value="1"/>
</dbReference>
<dbReference type="SFLD" id="SFLDS00029">
    <property type="entry name" value="Radical_SAM"/>
    <property type="match status" value="1"/>
</dbReference>
<sequence>MTTRDDHLRLFSINKSKVLAGPHTALLHLTDACNLRCLHCWYHSSLDTQAPRASKELGFDAIRKTLDDCHELRVEEIRLSGKGEPTLHSRFPEIVSYASQKKFKLHLFTNATFPPDWIKLIRHFEVLNIDLSAATEKQYLTLQSRGPGDHFKTVCKNLRLLAYLKKQKKKMPRLKLIYILNALNYREVPRIFEIAGKMMIEELFIKNIDTRRYNTSLRLTPEIASKTESIIKKISGKKAFLKIDSNLKHNFKARGIYLDELFMRPTQPAACYMTWYYVFITSLGHITPCCQMQHTCIMGNIYRDSLKDVWRSQKFQRLRLRGSRSLFDHAIHECRSCCHYRENDAIARQLRSVRNDAAGKTMP</sequence>
<dbReference type="PANTHER" id="PTHR11228:SF7">
    <property type="entry name" value="PQQA PEPTIDE CYCLASE"/>
    <property type="match status" value="1"/>
</dbReference>
<keyword evidence="6" id="KW-0411">Iron-sulfur</keyword>
<dbReference type="Gene3D" id="3.20.20.70">
    <property type="entry name" value="Aldolase class I"/>
    <property type="match status" value="1"/>
</dbReference>
<protein>
    <recommendedName>
        <fullName evidence="7">Radical SAM core domain-containing protein</fullName>
    </recommendedName>
</protein>